<proteinExistence type="predicted"/>
<dbReference type="EMBL" id="BPLR01010129">
    <property type="protein sequence ID" value="GIY37153.1"/>
    <property type="molecule type" value="Genomic_DNA"/>
</dbReference>
<dbReference type="CDD" id="cd00121">
    <property type="entry name" value="MATH"/>
    <property type="match status" value="1"/>
</dbReference>
<feature type="domain" description="MATH" evidence="1">
    <location>
        <begin position="11"/>
        <end position="132"/>
    </location>
</feature>
<accession>A0AAV4SS09</accession>
<dbReference type="Gene3D" id="2.60.210.10">
    <property type="entry name" value="Apoptosis, Tumor Necrosis Factor Receptor Associated Protein 2, Chain A"/>
    <property type="match status" value="1"/>
</dbReference>
<dbReference type="PROSITE" id="PS50144">
    <property type="entry name" value="MATH"/>
    <property type="match status" value="1"/>
</dbReference>
<dbReference type="SUPFAM" id="SSF49599">
    <property type="entry name" value="TRAF domain-like"/>
    <property type="match status" value="1"/>
</dbReference>
<dbReference type="Pfam" id="PF22486">
    <property type="entry name" value="MATH_2"/>
    <property type="match status" value="1"/>
</dbReference>
<dbReference type="Proteomes" id="UP001054945">
    <property type="component" value="Unassembled WGS sequence"/>
</dbReference>
<keyword evidence="3" id="KW-1185">Reference proteome</keyword>
<evidence type="ECO:0000313" key="3">
    <source>
        <dbReference type="Proteomes" id="UP001054945"/>
    </source>
</evidence>
<protein>
    <submittedName>
        <fullName evidence="2">MATH domain-containing protein</fullName>
    </submittedName>
</protein>
<name>A0AAV4SS09_CAEEX</name>
<dbReference type="AlphaFoldDB" id="A0AAV4SS09"/>
<sequence>MEVKNNNKGKCFTFTWALENASYCFQKKGEEIKSPTFCIQWFNPTKWHLSLYPRGLEDGSYVQIFLCREKDDGTYTKVTDFEISLLAVDGKNLTFSKNEQKFNNETSIDYLILQKQNKYSSMKNQIFYPMTR</sequence>
<gene>
    <name evidence="2" type="primary">AVEN_91263_1</name>
    <name evidence="2" type="ORF">CEXT_467661</name>
</gene>
<reference evidence="2 3" key="1">
    <citation type="submission" date="2021-06" db="EMBL/GenBank/DDBJ databases">
        <title>Caerostris extrusa draft genome.</title>
        <authorList>
            <person name="Kono N."/>
            <person name="Arakawa K."/>
        </authorList>
    </citation>
    <scope>NUCLEOTIDE SEQUENCE [LARGE SCALE GENOMIC DNA]</scope>
</reference>
<organism evidence="2 3">
    <name type="scientific">Caerostris extrusa</name>
    <name type="common">Bark spider</name>
    <name type="synonym">Caerostris bankana</name>
    <dbReference type="NCBI Taxonomy" id="172846"/>
    <lineage>
        <taxon>Eukaryota</taxon>
        <taxon>Metazoa</taxon>
        <taxon>Ecdysozoa</taxon>
        <taxon>Arthropoda</taxon>
        <taxon>Chelicerata</taxon>
        <taxon>Arachnida</taxon>
        <taxon>Araneae</taxon>
        <taxon>Araneomorphae</taxon>
        <taxon>Entelegynae</taxon>
        <taxon>Araneoidea</taxon>
        <taxon>Araneidae</taxon>
        <taxon>Caerostris</taxon>
    </lineage>
</organism>
<evidence type="ECO:0000313" key="2">
    <source>
        <dbReference type="EMBL" id="GIY37153.1"/>
    </source>
</evidence>
<evidence type="ECO:0000259" key="1">
    <source>
        <dbReference type="PROSITE" id="PS50144"/>
    </source>
</evidence>
<dbReference type="InterPro" id="IPR002083">
    <property type="entry name" value="MATH/TRAF_dom"/>
</dbReference>
<dbReference type="InterPro" id="IPR008974">
    <property type="entry name" value="TRAF-like"/>
</dbReference>
<comment type="caution">
    <text evidence="2">The sequence shown here is derived from an EMBL/GenBank/DDBJ whole genome shotgun (WGS) entry which is preliminary data.</text>
</comment>